<dbReference type="GO" id="GO:0004643">
    <property type="term" value="F:phosphoribosylaminoimidazolecarboxamide formyltransferase activity"/>
    <property type="evidence" value="ECO:0007669"/>
    <property type="project" value="UniProtKB-UniRule"/>
</dbReference>
<keyword evidence="6 10" id="KW-0378">Hydrolase</keyword>
<evidence type="ECO:0000256" key="5">
    <source>
        <dbReference type="ARBA" id="ARBA00022755"/>
    </source>
</evidence>
<dbReference type="EMBL" id="SHBN01000042">
    <property type="protein sequence ID" value="RZO11225.1"/>
    <property type="molecule type" value="Genomic_DNA"/>
</dbReference>
<dbReference type="Pfam" id="PF01808">
    <property type="entry name" value="AICARFT_IMPCHas"/>
    <property type="match status" value="1"/>
</dbReference>
<comment type="catalytic activity">
    <reaction evidence="8 10">
        <text>(6R)-10-formyltetrahydrofolate + 5-amino-1-(5-phospho-beta-D-ribosyl)imidazole-4-carboxamide = 5-formamido-1-(5-phospho-D-ribosyl)imidazole-4-carboxamide + (6S)-5,6,7,8-tetrahydrofolate</text>
        <dbReference type="Rhea" id="RHEA:22192"/>
        <dbReference type="ChEBI" id="CHEBI:57453"/>
        <dbReference type="ChEBI" id="CHEBI:58467"/>
        <dbReference type="ChEBI" id="CHEBI:58475"/>
        <dbReference type="ChEBI" id="CHEBI:195366"/>
        <dbReference type="EC" id="2.1.2.3"/>
    </reaction>
</comment>
<dbReference type="SMART" id="SM00798">
    <property type="entry name" value="AICARFT_IMPCHas"/>
    <property type="match status" value="1"/>
</dbReference>
<dbReference type="GO" id="GO:0005829">
    <property type="term" value="C:cytosol"/>
    <property type="evidence" value="ECO:0007669"/>
    <property type="project" value="TreeGrafter"/>
</dbReference>
<dbReference type="InterPro" id="IPR002695">
    <property type="entry name" value="PurH-like"/>
</dbReference>
<dbReference type="Gene3D" id="3.40.140.20">
    <property type="match status" value="2"/>
</dbReference>
<dbReference type="SUPFAM" id="SSF53927">
    <property type="entry name" value="Cytidine deaminase-like"/>
    <property type="match status" value="1"/>
</dbReference>
<protein>
    <recommendedName>
        <fullName evidence="10">Bifunctional purine biosynthesis protein PurH</fullName>
    </recommendedName>
    <domain>
        <recommendedName>
            <fullName evidence="10">Phosphoribosylaminoimidazolecarboxamide formyltransferase</fullName>
            <ecNumber evidence="10">2.1.2.3</ecNumber>
        </recommendedName>
        <alternativeName>
            <fullName evidence="10">AICAR transformylase</fullName>
        </alternativeName>
    </domain>
    <domain>
        <recommendedName>
            <fullName evidence="10">IMP cyclohydrolase</fullName>
            <ecNumber evidence="10">3.5.4.10</ecNumber>
        </recommendedName>
        <alternativeName>
            <fullName evidence="10">ATIC</fullName>
        </alternativeName>
        <alternativeName>
            <fullName evidence="10">IMP synthase</fullName>
        </alternativeName>
        <alternativeName>
            <fullName evidence="10">Inosinicase</fullName>
        </alternativeName>
    </domain>
</protein>
<comment type="pathway">
    <text evidence="2 10">Purine metabolism; IMP biosynthesis via de novo pathway; 5-formamido-1-(5-phospho-D-ribosyl)imidazole-4-carboxamide from 5-amino-1-(5-phospho-D-ribosyl)imidazole-4-carboxamide (10-formyl THF route): step 1/1.</text>
</comment>
<name>A0A520LRE4_9GAMM</name>
<evidence type="ECO:0000256" key="3">
    <source>
        <dbReference type="ARBA" id="ARBA00007667"/>
    </source>
</evidence>
<comment type="domain">
    <text evidence="10">The IMP cyclohydrolase activity resides in the N-terminal region.</text>
</comment>
<sequence>MSLITPKTALISLSDKSNLDELIKFLLVQKVKIISTGGTYNAIKKITDEVIEVSEFTGFEEMMDGRVKTLHPKIHAGILARRETDLEILTERGYEVIDMVIVNLYPFQETVASGCEFDEAIEKIDIGGPTMIRSAAKNFKDVAVISDPGDYGRLINEWENQGGISYEFRKELSQKVFQLMAEYNSAIANYLKDISSNAHQYNFSKSESLRYGENPHQTADLLTFSNLEHKNIANADVLQGKELSYNNIVDADAAWECVRAFDEPACVIVKHANPCGVAEANSIFDAYDLAFKTDPTSAFGGIIAFNRELDKKTAEEINARQFVEVVLATSFEEAALAELAKKKNVRVLCVDLKQDNPYPGVIKKVSGGILIQSDDTFIVPKTDLQCVTKRQPTAEEINDLMFAWKVAKFVKSNAIVYVKNKQTIGIGAGQMSRVISAEIANLKAKEEGLEVKGAAMASDAFFPFRDGIDKAASSGIATIIQPGGSIRDEEVIAAADENNIAMVFTATRHFRH</sequence>
<keyword evidence="4 10" id="KW-0808">Transferase</keyword>
<evidence type="ECO:0000256" key="6">
    <source>
        <dbReference type="ARBA" id="ARBA00022801"/>
    </source>
</evidence>
<evidence type="ECO:0000256" key="4">
    <source>
        <dbReference type="ARBA" id="ARBA00022679"/>
    </source>
</evidence>
<evidence type="ECO:0000256" key="10">
    <source>
        <dbReference type="HAMAP-Rule" id="MF_00139"/>
    </source>
</evidence>
<dbReference type="FunFam" id="3.40.50.1380:FF:000001">
    <property type="entry name" value="Bifunctional purine biosynthesis protein PurH"/>
    <property type="match status" value="1"/>
</dbReference>
<evidence type="ECO:0000313" key="12">
    <source>
        <dbReference type="EMBL" id="RZO11225.1"/>
    </source>
</evidence>
<keyword evidence="7 10" id="KW-0511">Multifunctional enzyme</keyword>
<dbReference type="InterPro" id="IPR016193">
    <property type="entry name" value="Cytidine_deaminase-like"/>
</dbReference>
<comment type="caution">
    <text evidence="12">The sequence shown here is derived from an EMBL/GenBank/DDBJ whole genome shotgun (WGS) entry which is preliminary data.</text>
</comment>
<gene>
    <name evidence="10 12" type="primary">purH</name>
    <name evidence="12" type="ORF">EVB01_02495</name>
</gene>
<evidence type="ECO:0000313" key="13">
    <source>
        <dbReference type="Proteomes" id="UP000319023"/>
    </source>
</evidence>
<dbReference type="EC" id="3.5.4.10" evidence="10"/>
<dbReference type="FunFam" id="3.40.140.20:FF:000002">
    <property type="entry name" value="Bifunctional purine biosynthesis protein PurH"/>
    <property type="match status" value="1"/>
</dbReference>
<evidence type="ECO:0000259" key="11">
    <source>
        <dbReference type="PROSITE" id="PS51855"/>
    </source>
</evidence>
<dbReference type="NCBIfam" id="TIGR00355">
    <property type="entry name" value="purH"/>
    <property type="match status" value="1"/>
</dbReference>
<proteinExistence type="inferred from homology"/>
<dbReference type="SMART" id="SM00851">
    <property type="entry name" value="MGS"/>
    <property type="match status" value="1"/>
</dbReference>
<reference evidence="12 13" key="1">
    <citation type="submission" date="2019-02" db="EMBL/GenBank/DDBJ databases">
        <title>Prokaryotic population dynamics and viral predation in marine succession experiment using metagenomics: the confinement effect.</title>
        <authorList>
            <person name="Haro-Moreno J.M."/>
            <person name="Rodriguez-Valera F."/>
            <person name="Lopez-Perez M."/>
        </authorList>
    </citation>
    <scope>NUCLEOTIDE SEQUENCE [LARGE SCALE GENOMIC DNA]</scope>
    <source>
        <strain evidence="12">MED-G168</strain>
    </source>
</reference>
<dbReference type="UniPathway" id="UPA00074">
    <property type="reaction ID" value="UER00133"/>
</dbReference>
<accession>A0A520LRE4</accession>
<comment type="pathway">
    <text evidence="1 10">Purine metabolism; IMP biosynthesis via de novo pathway; IMP from 5-formamido-1-(5-phospho-D-ribosyl)imidazole-4-carboxamide: step 1/1.</text>
</comment>
<feature type="domain" description="MGS-like" evidence="11">
    <location>
        <begin position="1"/>
        <end position="146"/>
    </location>
</feature>
<comment type="catalytic activity">
    <reaction evidence="9 10">
        <text>IMP + H2O = 5-formamido-1-(5-phospho-D-ribosyl)imidazole-4-carboxamide</text>
        <dbReference type="Rhea" id="RHEA:18445"/>
        <dbReference type="ChEBI" id="CHEBI:15377"/>
        <dbReference type="ChEBI" id="CHEBI:58053"/>
        <dbReference type="ChEBI" id="CHEBI:58467"/>
        <dbReference type="EC" id="3.5.4.10"/>
    </reaction>
</comment>
<dbReference type="AlphaFoldDB" id="A0A520LRE4"/>
<keyword evidence="5 10" id="KW-0658">Purine biosynthesis</keyword>
<dbReference type="Proteomes" id="UP000319023">
    <property type="component" value="Unassembled WGS sequence"/>
</dbReference>
<evidence type="ECO:0000256" key="2">
    <source>
        <dbReference type="ARBA" id="ARBA00004954"/>
    </source>
</evidence>
<dbReference type="InterPro" id="IPR011607">
    <property type="entry name" value="MGS-like_dom"/>
</dbReference>
<dbReference type="EC" id="2.1.2.3" evidence="10"/>
<dbReference type="PANTHER" id="PTHR11692:SF0">
    <property type="entry name" value="BIFUNCTIONAL PURINE BIOSYNTHESIS PROTEIN ATIC"/>
    <property type="match status" value="1"/>
</dbReference>
<dbReference type="FunFam" id="3.40.140.20:FF:000001">
    <property type="entry name" value="Bifunctional purine biosynthesis protein PurH"/>
    <property type="match status" value="1"/>
</dbReference>
<dbReference type="GO" id="GO:0003937">
    <property type="term" value="F:IMP cyclohydrolase activity"/>
    <property type="evidence" value="ECO:0007669"/>
    <property type="project" value="UniProtKB-UniRule"/>
</dbReference>
<dbReference type="PANTHER" id="PTHR11692">
    <property type="entry name" value="BIFUNCTIONAL PURINE BIOSYNTHESIS PROTEIN PURH"/>
    <property type="match status" value="1"/>
</dbReference>
<dbReference type="InterPro" id="IPR036914">
    <property type="entry name" value="MGS-like_dom_sf"/>
</dbReference>
<comment type="similarity">
    <text evidence="3 10">Belongs to the PurH family.</text>
</comment>
<dbReference type="CDD" id="cd01421">
    <property type="entry name" value="IMPCH"/>
    <property type="match status" value="1"/>
</dbReference>
<evidence type="ECO:0000256" key="8">
    <source>
        <dbReference type="ARBA" id="ARBA00050488"/>
    </source>
</evidence>
<dbReference type="GO" id="GO:0006189">
    <property type="term" value="P:'de novo' IMP biosynthetic process"/>
    <property type="evidence" value="ECO:0007669"/>
    <property type="project" value="UniProtKB-UniRule"/>
</dbReference>
<dbReference type="Gene3D" id="3.40.50.1380">
    <property type="entry name" value="Methylglyoxal synthase-like domain"/>
    <property type="match status" value="1"/>
</dbReference>
<dbReference type="HAMAP" id="MF_00139">
    <property type="entry name" value="PurH"/>
    <property type="match status" value="1"/>
</dbReference>
<evidence type="ECO:0000256" key="7">
    <source>
        <dbReference type="ARBA" id="ARBA00023268"/>
    </source>
</evidence>
<dbReference type="SUPFAM" id="SSF52335">
    <property type="entry name" value="Methylglyoxal synthase-like"/>
    <property type="match status" value="1"/>
</dbReference>
<dbReference type="PROSITE" id="PS51855">
    <property type="entry name" value="MGS"/>
    <property type="match status" value="1"/>
</dbReference>
<organism evidence="12 13">
    <name type="scientific">SAR86 cluster bacterium</name>
    <dbReference type="NCBI Taxonomy" id="2030880"/>
    <lineage>
        <taxon>Bacteria</taxon>
        <taxon>Pseudomonadati</taxon>
        <taxon>Pseudomonadota</taxon>
        <taxon>Gammaproteobacteria</taxon>
        <taxon>SAR86 cluster</taxon>
    </lineage>
</organism>
<dbReference type="NCBIfam" id="NF002049">
    <property type="entry name" value="PRK00881.1"/>
    <property type="match status" value="1"/>
</dbReference>
<dbReference type="Pfam" id="PF02142">
    <property type="entry name" value="MGS"/>
    <property type="match status" value="1"/>
</dbReference>
<evidence type="ECO:0000256" key="9">
    <source>
        <dbReference type="ARBA" id="ARBA00050687"/>
    </source>
</evidence>
<dbReference type="InterPro" id="IPR024051">
    <property type="entry name" value="AICAR_Tfase_dup_dom_sf"/>
</dbReference>
<dbReference type="PIRSF" id="PIRSF000414">
    <property type="entry name" value="AICARFT_IMPCHas"/>
    <property type="match status" value="1"/>
</dbReference>
<evidence type="ECO:0000256" key="1">
    <source>
        <dbReference type="ARBA" id="ARBA00004844"/>
    </source>
</evidence>